<comment type="caution">
    <text evidence="2">The sequence shown here is derived from an EMBL/GenBank/DDBJ whole genome shotgun (WGS) entry which is preliminary data.</text>
</comment>
<keyword evidence="1" id="KW-0175">Coiled coil</keyword>
<dbReference type="EMBL" id="JACJTC010000035">
    <property type="protein sequence ID" value="MBD2615954.1"/>
    <property type="molecule type" value="Genomic_DNA"/>
</dbReference>
<evidence type="ECO:0000313" key="3">
    <source>
        <dbReference type="Proteomes" id="UP000606396"/>
    </source>
</evidence>
<accession>A0ABR8HJF8</accession>
<reference evidence="2 3" key="1">
    <citation type="journal article" date="2020" name="ISME J.">
        <title>Comparative genomics reveals insights into cyanobacterial evolution and habitat adaptation.</title>
        <authorList>
            <person name="Chen M.Y."/>
            <person name="Teng W.K."/>
            <person name="Zhao L."/>
            <person name="Hu C.X."/>
            <person name="Zhou Y.K."/>
            <person name="Han B.P."/>
            <person name="Song L.R."/>
            <person name="Shu W.S."/>
        </authorList>
    </citation>
    <scope>NUCLEOTIDE SEQUENCE [LARGE SCALE GENOMIC DNA]</scope>
    <source>
        <strain evidence="2 3">FACHB-252</strain>
    </source>
</reference>
<protein>
    <submittedName>
        <fullName evidence="2">Uncharacterized protein</fullName>
    </submittedName>
</protein>
<dbReference type="RefSeq" id="WP_190952452.1">
    <property type="nucleotide sequence ID" value="NZ_JACJTC010000035.1"/>
</dbReference>
<gene>
    <name evidence="2" type="ORF">H6G94_32710</name>
</gene>
<dbReference type="Gene3D" id="1.20.120.20">
    <property type="entry name" value="Apolipoprotein"/>
    <property type="match status" value="1"/>
</dbReference>
<keyword evidence="3" id="KW-1185">Reference proteome</keyword>
<dbReference type="Proteomes" id="UP000606396">
    <property type="component" value="Unassembled WGS sequence"/>
</dbReference>
<proteinExistence type="predicted"/>
<organism evidence="2 3">
    <name type="scientific">Nostoc punctiforme FACHB-252</name>
    <dbReference type="NCBI Taxonomy" id="1357509"/>
    <lineage>
        <taxon>Bacteria</taxon>
        <taxon>Bacillati</taxon>
        <taxon>Cyanobacteriota</taxon>
        <taxon>Cyanophyceae</taxon>
        <taxon>Nostocales</taxon>
        <taxon>Nostocaceae</taxon>
        <taxon>Nostoc</taxon>
    </lineage>
</organism>
<feature type="coiled-coil region" evidence="1">
    <location>
        <begin position="236"/>
        <end position="274"/>
    </location>
</feature>
<name>A0ABR8HJF8_NOSPU</name>
<sequence>MIESSDVQEVKNDYLEILEALIQKIHLTAKEKGLNPSKSISILVGTEKIYKGIIGDNSLKEINPFVSADLVEKLNTAISNPQNTKSTVLIKIGREEVFRVKNGKIETDKLGLSKSISQSQNQATVSEKRIYSVEALQKQVEALQNKVIEQQKLVDSLKFQSQLQTQESIVKLTQQVAQLFKSLEKQQKLIEKTQLVLFQGSERCLPSVQNTKLQNWVGAVESKVKRTAKNILEWVKDALTPEIVQMKNQIEELKSQVNQQVAKLKDEVRSQTNSIKTKMKSTVDNAVNDVQSAIQTTRQEFTRAIDDVKSQTIEKSVKALLKYLGTQNPDGSITFKSKSFDFQQVGNNVTVQAKDGNEILKDGVLSSTASPQEIEALDKVQSVVDKYAEAEQEYLSYAEQESEPLSRGLSR</sequence>
<feature type="coiled-coil region" evidence="1">
    <location>
        <begin position="133"/>
        <end position="189"/>
    </location>
</feature>
<evidence type="ECO:0000256" key="1">
    <source>
        <dbReference type="SAM" id="Coils"/>
    </source>
</evidence>
<evidence type="ECO:0000313" key="2">
    <source>
        <dbReference type="EMBL" id="MBD2615954.1"/>
    </source>
</evidence>